<evidence type="ECO:0000256" key="2">
    <source>
        <dbReference type="SAM" id="MobiDB-lite"/>
    </source>
</evidence>
<dbReference type="EMBL" id="FJOG01000026">
    <property type="protein sequence ID" value="CZR64271.1"/>
    <property type="molecule type" value="Genomic_DNA"/>
</dbReference>
<gene>
    <name evidence="4" type="ORF">PAC_14169</name>
</gene>
<dbReference type="InterPro" id="IPR044861">
    <property type="entry name" value="IPNS-like_FE2OG_OXY"/>
</dbReference>
<keyword evidence="4" id="KW-0560">Oxidoreductase</keyword>
<dbReference type="PRINTS" id="PR00682">
    <property type="entry name" value="IPNSYNTHASE"/>
</dbReference>
<evidence type="ECO:0000256" key="1">
    <source>
        <dbReference type="ARBA" id="ARBA00008056"/>
    </source>
</evidence>
<dbReference type="PANTHER" id="PTHR47990">
    <property type="entry name" value="2-OXOGLUTARATE (2OG) AND FE(II)-DEPENDENT OXYGENASE SUPERFAMILY PROTEIN-RELATED"/>
    <property type="match status" value="1"/>
</dbReference>
<keyword evidence="4" id="KW-0223">Dioxygenase</keyword>
<feature type="region of interest" description="Disordered" evidence="2">
    <location>
        <begin position="1"/>
        <end position="26"/>
    </location>
</feature>
<name>A0A1L7XGX2_9HELO</name>
<feature type="domain" description="Isopenicillin N synthase-like Fe(2+) 2OG dioxygenase" evidence="3">
    <location>
        <begin position="215"/>
        <end position="305"/>
    </location>
</feature>
<protein>
    <submittedName>
        <fullName evidence="4">Related to leucoanthocyanidin dioxygenase</fullName>
    </submittedName>
</protein>
<proteinExistence type="inferred from homology"/>
<dbReference type="Pfam" id="PF03171">
    <property type="entry name" value="2OG-FeII_Oxy"/>
    <property type="match status" value="1"/>
</dbReference>
<dbReference type="Proteomes" id="UP000184330">
    <property type="component" value="Unassembled WGS sequence"/>
</dbReference>
<accession>A0A1L7XGX2</accession>
<evidence type="ECO:0000259" key="3">
    <source>
        <dbReference type="Pfam" id="PF03171"/>
    </source>
</evidence>
<dbReference type="SUPFAM" id="SSF51197">
    <property type="entry name" value="Clavaminate synthase-like"/>
    <property type="match status" value="1"/>
</dbReference>
<dbReference type="InterPro" id="IPR050231">
    <property type="entry name" value="Iron_ascorbate_oxido_reductase"/>
</dbReference>
<keyword evidence="5" id="KW-1185">Reference proteome</keyword>
<evidence type="ECO:0000313" key="5">
    <source>
        <dbReference type="Proteomes" id="UP000184330"/>
    </source>
</evidence>
<dbReference type="Gene3D" id="2.60.120.330">
    <property type="entry name" value="B-lactam Antibiotic, Isopenicillin N Synthase, Chain"/>
    <property type="match status" value="1"/>
</dbReference>
<dbReference type="GO" id="GO:0051213">
    <property type="term" value="F:dioxygenase activity"/>
    <property type="evidence" value="ECO:0007669"/>
    <property type="project" value="UniProtKB-KW"/>
</dbReference>
<dbReference type="AlphaFoldDB" id="A0A1L7XGX2"/>
<dbReference type="OrthoDB" id="406156at2759"/>
<dbReference type="InterPro" id="IPR027443">
    <property type="entry name" value="IPNS-like_sf"/>
</dbReference>
<comment type="similarity">
    <text evidence="1">Belongs to the iron/ascorbate-dependent oxidoreductase family.</text>
</comment>
<sequence>MAANFSPPPSVASSKPPVPEWIPPQPTKEKLEWADLRTIELSLLDSSDPEVVRGVVETTKKAIKEDGFLFLTDYGVSIEQLHRQFSLAQYLHQNISQEDKERLHWDPSTGLFAGFKPRFGWKREKGDYDGIEHFNFYSAEFEDNERVPSCIYPFMDEITAFCDYLTNSVNRRLLRLLSKVLELPDDYLWDNIQSHGGPVGDGYFRHALFYPLEGQHKEAKKGVRMFGHTDYGTTTMLFSVPVTALQIWKDDKWKFVPCKPGALVINLGENLEVISGGHFKATLHKVSEPPIDQQHEQRLSLVLFNGSKGDMRLKPITESPLIQREGFVMKQGVFMQFKKLIDAGVPVPTNKEWREAQISTRVMTAPEERLGGIKEINGTKYGEDIILGVPVVLPV</sequence>
<evidence type="ECO:0000313" key="4">
    <source>
        <dbReference type="EMBL" id="CZR64271.1"/>
    </source>
</evidence>
<reference evidence="4 5" key="1">
    <citation type="submission" date="2016-03" db="EMBL/GenBank/DDBJ databases">
        <authorList>
            <person name="Ploux O."/>
        </authorList>
    </citation>
    <scope>NUCLEOTIDE SEQUENCE [LARGE SCALE GENOMIC DNA]</scope>
    <source>
        <strain evidence="4 5">UAMH 11012</strain>
    </source>
</reference>
<organism evidence="4 5">
    <name type="scientific">Phialocephala subalpina</name>
    <dbReference type="NCBI Taxonomy" id="576137"/>
    <lineage>
        <taxon>Eukaryota</taxon>
        <taxon>Fungi</taxon>
        <taxon>Dikarya</taxon>
        <taxon>Ascomycota</taxon>
        <taxon>Pezizomycotina</taxon>
        <taxon>Leotiomycetes</taxon>
        <taxon>Helotiales</taxon>
        <taxon>Mollisiaceae</taxon>
        <taxon>Phialocephala</taxon>
        <taxon>Phialocephala fortinii species complex</taxon>
    </lineage>
</organism>